<dbReference type="PANTHER" id="PTHR13271">
    <property type="entry name" value="UNCHARACTERIZED PUTATIVE METHYLTRANSFERASE"/>
    <property type="match status" value="1"/>
</dbReference>
<dbReference type="Proteomes" id="UP000693970">
    <property type="component" value="Unassembled WGS sequence"/>
</dbReference>
<feature type="compositionally biased region" description="Low complexity" evidence="1">
    <location>
        <begin position="53"/>
        <end position="74"/>
    </location>
</feature>
<dbReference type="CDD" id="cd10527">
    <property type="entry name" value="SET_LSMT"/>
    <property type="match status" value="1"/>
</dbReference>
<evidence type="ECO:0000313" key="5">
    <source>
        <dbReference type="Proteomes" id="UP000693970"/>
    </source>
</evidence>
<proteinExistence type="predicted"/>
<comment type="caution">
    <text evidence="4">The sequence shown here is derived from an EMBL/GenBank/DDBJ whole genome shotgun (WGS) entry which is preliminary data.</text>
</comment>
<reference evidence="4" key="2">
    <citation type="submission" date="2021-04" db="EMBL/GenBank/DDBJ databases">
        <authorList>
            <person name="Podell S."/>
        </authorList>
    </citation>
    <scope>NUCLEOTIDE SEQUENCE</scope>
    <source>
        <strain evidence="4">Hildebrandi</strain>
    </source>
</reference>
<feature type="region of interest" description="Disordered" evidence="1">
    <location>
        <begin position="445"/>
        <end position="476"/>
    </location>
</feature>
<dbReference type="InterPro" id="IPR001214">
    <property type="entry name" value="SET_dom"/>
</dbReference>
<feature type="compositionally biased region" description="Acidic residues" evidence="1">
    <location>
        <begin position="457"/>
        <end position="466"/>
    </location>
</feature>
<gene>
    <name evidence="4" type="ORF">IV203_035379</name>
</gene>
<evidence type="ECO:0000256" key="1">
    <source>
        <dbReference type="SAM" id="MobiDB-lite"/>
    </source>
</evidence>
<evidence type="ECO:0000313" key="4">
    <source>
        <dbReference type="EMBL" id="KAG7360280.1"/>
    </source>
</evidence>
<feature type="domain" description="SET" evidence="3">
    <location>
        <begin position="97"/>
        <end position="379"/>
    </location>
</feature>
<dbReference type="InterPro" id="IPR050600">
    <property type="entry name" value="SETD3_SETD6_MTase"/>
</dbReference>
<dbReference type="GO" id="GO:0016279">
    <property type="term" value="F:protein-lysine N-methyltransferase activity"/>
    <property type="evidence" value="ECO:0007669"/>
    <property type="project" value="TreeGrafter"/>
</dbReference>
<feature type="region of interest" description="Disordered" evidence="1">
    <location>
        <begin position="46"/>
        <end position="75"/>
    </location>
</feature>
<dbReference type="PANTHER" id="PTHR13271:SF137">
    <property type="entry name" value="SET DOMAIN-CONTAINING PROTEIN"/>
    <property type="match status" value="1"/>
</dbReference>
<protein>
    <submittedName>
        <fullName evidence="4">SET methyltransferase domain containing protein</fullName>
    </submittedName>
</protein>
<evidence type="ECO:0000259" key="3">
    <source>
        <dbReference type="PROSITE" id="PS50280"/>
    </source>
</evidence>
<dbReference type="GO" id="GO:0032259">
    <property type="term" value="P:methylation"/>
    <property type="evidence" value="ECO:0007669"/>
    <property type="project" value="UniProtKB-KW"/>
</dbReference>
<keyword evidence="4" id="KW-0489">Methyltransferase</keyword>
<feature type="chain" id="PRO_5039902193" evidence="2">
    <location>
        <begin position="28"/>
        <end position="586"/>
    </location>
</feature>
<dbReference type="Pfam" id="PF09273">
    <property type="entry name" value="Rubis-subs-bind"/>
    <property type="match status" value="1"/>
</dbReference>
<dbReference type="PROSITE" id="PS50280">
    <property type="entry name" value="SET"/>
    <property type="match status" value="1"/>
</dbReference>
<accession>A0A9K3PUH8</accession>
<keyword evidence="2" id="KW-0732">Signal</keyword>
<name>A0A9K3PUH8_9STRA</name>
<organism evidence="4 5">
    <name type="scientific">Nitzschia inconspicua</name>
    <dbReference type="NCBI Taxonomy" id="303405"/>
    <lineage>
        <taxon>Eukaryota</taxon>
        <taxon>Sar</taxon>
        <taxon>Stramenopiles</taxon>
        <taxon>Ochrophyta</taxon>
        <taxon>Bacillariophyta</taxon>
        <taxon>Bacillariophyceae</taxon>
        <taxon>Bacillariophycidae</taxon>
        <taxon>Bacillariales</taxon>
        <taxon>Bacillariaceae</taxon>
        <taxon>Nitzschia</taxon>
    </lineage>
</organism>
<keyword evidence="5" id="KW-1185">Reference proteome</keyword>
<evidence type="ECO:0000256" key="2">
    <source>
        <dbReference type="SAM" id="SignalP"/>
    </source>
</evidence>
<dbReference type="OrthoDB" id="341421at2759"/>
<sequence>MVIKLSLGLLLWISFLFISEKQLGVSALTNRIPSWRTKSGPLTRATTTQLYQTSVPSSSRSSSSSSSSSTTTSSRQKRVSSLEEWAKKSADIQIANGNLAIQASLTSEDAGLGLVSKQRIEAGSVVVTVPASLALSVELPRGGPDDLSVVKMLVDDRTLFRSLPWYTQFAFYLYKLDKISSMKQTGNNLIDMRPWLDSLPRKFTTPIHWTEEQRKDLLQYSHMDESVQRQEISWKEIYKTLGECSNVEATGMSWEDFLWGCETARSRAFSGGYTGAPFNPFIYAFTLVLVTAYIGLNLGTLEQAANGAALVFCGSILRDFVFPKLFRNKKYVICPVIDMCNHNSLATTANVAYEFFANAYSLSTISPVPSNSELFISYGSRSNDQLLQYYGFVERDNPHDIYVMPPLREWDIAALEKACGAPFAPGRLQKLDRAGLLGKSKDDALSAAMSSSKNSNDDDSTSEDGTSEGNPRGGVVLSRTVGIDPAVIQALRALVSTDEEWKDAGESIGNFGAEVNPDNERKARLAARTAIEMELASKPTTLAEDREMLKRLASSKSGLQGEDERIGLLFRIEKKKLLKETIDRLQ</sequence>
<dbReference type="EMBL" id="JAGRRH010000013">
    <property type="protein sequence ID" value="KAG7360280.1"/>
    <property type="molecule type" value="Genomic_DNA"/>
</dbReference>
<dbReference type="InterPro" id="IPR015353">
    <property type="entry name" value="Rubisco_LSMT_subst-bd"/>
</dbReference>
<dbReference type="AlphaFoldDB" id="A0A9K3PUH8"/>
<keyword evidence="4" id="KW-0808">Transferase</keyword>
<reference evidence="4" key="1">
    <citation type="journal article" date="2021" name="Sci. Rep.">
        <title>Diploid genomic architecture of Nitzschia inconspicua, an elite biomass production diatom.</title>
        <authorList>
            <person name="Oliver A."/>
            <person name="Podell S."/>
            <person name="Pinowska A."/>
            <person name="Traller J.C."/>
            <person name="Smith S.R."/>
            <person name="McClure R."/>
            <person name="Beliaev A."/>
            <person name="Bohutskyi P."/>
            <person name="Hill E.A."/>
            <person name="Rabines A."/>
            <person name="Zheng H."/>
            <person name="Allen L.Z."/>
            <person name="Kuo A."/>
            <person name="Grigoriev I.V."/>
            <person name="Allen A.E."/>
            <person name="Hazlebeck D."/>
            <person name="Allen E.E."/>
        </authorList>
    </citation>
    <scope>NUCLEOTIDE SEQUENCE</scope>
    <source>
        <strain evidence="4">Hildebrandi</strain>
    </source>
</reference>
<feature type="signal peptide" evidence="2">
    <location>
        <begin position="1"/>
        <end position="27"/>
    </location>
</feature>